<feature type="non-terminal residue" evidence="1">
    <location>
        <position position="89"/>
    </location>
</feature>
<dbReference type="EMBL" id="CAJDYZ010007077">
    <property type="protein sequence ID" value="CAD1474019.1"/>
    <property type="molecule type" value="Genomic_DNA"/>
</dbReference>
<name>A0A6V7H4K7_9HYME</name>
<dbReference type="Proteomes" id="UP000752696">
    <property type="component" value="Unassembled WGS sequence"/>
</dbReference>
<dbReference type="OrthoDB" id="10528630at2759"/>
<sequence>MPRCRPTRERNRLFIRCVSQLFTDRDNVGDSSLSLNENFIFSKEIYSIEWILKLLRRQTSFAMKATLMGMKNSSKELSSELDVVGESCY</sequence>
<proteinExistence type="predicted"/>
<protein>
    <submittedName>
        <fullName evidence="1">Uncharacterized protein</fullName>
    </submittedName>
</protein>
<dbReference type="AlphaFoldDB" id="A0A6V7H4K7"/>
<organism evidence="1 2">
    <name type="scientific">Heterotrigona itama</name>
    <dbReference type="NCBI Taxonomy" id="395501"/>
    <lineage>
        <taxon>Eukaryota</taxon>
        <taxon>Metazoa</taxon>
        <taxon>Ecdysozoa</taxon>
        <taxon>Arthropoda</taxon>
        <taxon>Hexapoda</taxon>
        <taxon>Insecta</taxon>
        <taxon>Pterygota</taxon>
        <taxon>Neoptera</taxon>
        <taxon>Endopterygota</taxon>
        <taxon>Hymenoptera</taxon>
        <taxon>Apocrita</taxon>
        <taxon>Aculeata</taxon>
        <taxon>Apoidea</taxon>
        <taxon>Anthophila</taxon>
        <taxon>Apidae</taxon>
        <taxon>Heterotrigona</taxon>
    </lineage>
</organism>
<evidence type="ECO:0000313" key="2">
    <source>
        <dbReference type="Proteomes" id="UP000752696"/>
    </source>
</evidence>
<accession>A0A6V7H4K7</accession>
<reference evidence="1" key="1">
    <citation type="submission" date="2020-07" db="EMBL/GenBank/DDBJ databases">
        <authorList>
            <person name="Nazaruddin N."/>
        </authorList>
    </citation>
    <scope>NUCLEOTIDE SEQUENCE</scope>
</reference>
<evidence type="ECO:0000313" key="1">
    <source>
        <dbReference type="EMBL" id="CAD1474019.1"/>
    </source>
</evidence>
<comment type="caution">
    <text evidence="1">The sequence shown here is derived from an EMBL/GenBank/DDBJ whole genome shotgun (WGS) entry which is preliminary data.</text>
</comment>
<gene>
    <name evidence="1" type="ORF">MHI_LOCUS424964</name>
</gene>
<keyword evidence="2" id="KW-1185">Reference proteome</keyword>